<accession>A0A9D1T070</accession>
<comment type="caution">
    <text evidence="9">The sequence shown here is derived from an EMBL/GenBank/DDBJ whole genome shotgun (WGS) entry which is preliminary data.</text>
</comment>
<reference evidence="9" key="2">
    <citation type="journal article" date="2021" name="PeerJ">
        <title>Extensive microbial diversity within the chicken gut microbiome revealed by metagenomics and culture.</title>
        <authorList>
            <person name="Gilroy R."/>
            <person name="Ravi A."/>
            <person name="Getino M."/>
            <person name="Pursley I."/>
            <person name="Horton D.L."/>
            <person name="Alikhan N.F."/>
            <person name="Baker D."/>
            <person name="Gharbi K."/>
            <person name="Hall N."/>
            <person name="Watson M."/>
            <person name="Adriaenssens E.M."/>
            <person name="Foster-Nyarko E."/>
            <person name="Jarju S."/>
            <person name="Secka A."/>
            <person name="Antonio M."/>
            <person name="Oren A."/>
            <person name="Chaudhuri R.R."/>
            <person name="La Ragione R."/>
            <person name="Hildebrand F."/>
            <person name="Pallen M.J."/>
        </authorList>
    </citation>
    <scope>NUCLEOTIDE SEQUENCE</scope>
    <source>
        <strain evidence="9">4920</strain>
    </source>
</reference>
<sequence>MEKQIEIEAVLQRLSALHGVSGFEGGVAQAAAELFAPYVDEVYTDALGSVIAVKRAKQEHAKRVMLDAHMDEIGLMVTSIDEKGFLKFTNVGGVDERILPAREVVVHGRRDIAGIIGIKPPHLQSADENKKTLKIDELAIDIGMEPAAVRALIEAGDWVTFSQESAPLLNGQMTGKSFDDRASICALLYAAQTLADEPLDVDVYFVLSVREETNLAGAGCAAYAAEPDAALVIDVTHAKTPDNPDCPFEAGGGVAYSLGPNVHTPFAQLLKTLADENGIGAKAEVDGGSTGTNAWAVQVSRTGVPTAVLSLPLKYMHTPTETLAVEDITAAGTLAAAFVRRLSEEPALLNPVEIR</sequence>
<dbReference type="PIRSF" id="PIRSF001123">
    <property type="entry name" value="PepA_GA"/>
    <property type="match status" value="1"/>
</dbReference>
<evidence type="ECO:0000256" key="6">
    <source>
        <dbReference type="PIRNR" id="PIRNR001123"/>
    </source>
</evidence>
<feature type="binding site" evidence="8">
    <location>
        <position position="179"/>
    </location>
    <ligand>
        <name>Zn(2+)</name>
        <dbReference type="ChEBI" id="CHEBI:29105"/>
        <label>1</label>
    </ligand>
</feature>
<name>A0A9D1T070_9FIRM</name>
<organism evidence="9 10">
    <name type="scientific">Candidatus Aphodoplasma excrementigallinarum</name>
    <dbReference type="NCBI Taxonomy" id="2840673"/>
    <lineage>
        <taxon>Bacteria</taxon>
        <taxon>Bacillati</taxon>
        <taxon>Bacillota</taxon>
        <taxon>Clostridia</taxon>
        <taxon>Eubacteriales</taxon>
        <taxon>Candidatus Aphodoplasma</taxon>
    </lineage>
</organism>
<dbReference type="SUPFAM" id="SSF53187">
    <property type="entry name" value="Zn-dependent exopeptidases"/>
    <property type="match status" value="1"/>
</dbReference>
<dbReference type="AlphaFoldDB" id="A0A9D1T070"/>
<dbReference type="PANTHER" id="PTHR32481:SF0">
    <property type="entry name" value="AMINOPEPTIDASE YPDE-RELATED"/>
    <property type="match status" value="1"/>
</dbReference>
<proteinExistence type="inferred from homology"/>
<dbReference type="GO" id="GO:0046872">
    <property type="term" value="F:metal ion binding"/>
    <property type="evidence" value="ECO:0007669"/>
    <property type="project" value="UniProtKB-UniRule"/>
</dbReference>
<dbReference type="Gene3D" id="2.40.30.40">
    <property type="entry name" value="Peptidase M42, domain 2"/>
    <property type="match status" value="1"/>
</dbReference>
<keyword evidence="4 8" id="KW-0479">Metal-binding</keyword>
<dbReference type="Gene3D" id="3.40.630.10">
    <property type="entry name" value="Zn peptidases"/>
    <property type="match status" value="1"/>
</dbReference>
<evidence type="ECO:0000256" key="1">
    <source>
        <dbReference type="ARBA" id="ARBA00006272"/>
    </source>
</evidence>
<dbReference type="Proteomes" id="UP000886743">
    <property type="component" value="Unassembled WGS sequence"/>
</dbReference>
<evidence type="ECO:0000256" key="7">
    <source>
        <dbReference type="PIRSR" id="PIRSR001123-1"/>
    </source>
</evidence>
<feature type="binding site" evidence="8">
    <location>
        <position position="234"/>
    </location>
    <ligand>
        <name>Zn(2+)</name>
        <dbReference type="ChEBI" id="CHEBI:29105"/>
        <label>1</label>
    </ligand>
</feature>
<feature type="binding site" evidence="8">
    <location>
        <position position="69"/>
    </location>
    <ligand>
        <name>Zn(2+)</name>
        <dbReference type="ChEBI" id="CHEBI:29105"/>
        <label>1</label>
    </ligand>
</feature>
<comment type="similarity">
    <text evidence="1 6">Belongs to the peptidase M42 family.</text>
</comment>
<evidence type="ECO:0000256" key="5">
    <source>
        <dbReference type="ARBA" id="ARBA00022801"/>
    </source>
</evidence>
<feature type="binding site" evidence="8">
    <location>
        <position position="179"/>
    </location>
    <ligand>
        <name>Zn(2+)</name>
        <dbReference type="ChEBI" id="CHEBI:29105"/>
        <label>2</label>
    </ligand>
</feature>
<feature type="binding site" evidence="8">
    <location>
        <position position="317"/>
    </location>
    <ligand>
        <name>Zn(2+)</name>
        <dbReference type="ChEBI" id="CHEBI:29105"/>
        <label>2</label>
    </ligand>
</feature>
<dbReference type="SUPFAM" id="SSF101821">
    <property type="entry name" value="Aminopeptidase/glucanase lid domain"/>
    <property type="match status" value="1"/>
</dbReference>
<dbReference type="EMBL" id="DVOF01000124">
    <property type="protein sequence ID" value="HIV02757.1"/>
    <property type="molecule type" value="Genomic_DNA"/>
</dbReference>
<dbReference type="InterPro" id="IPR008007">
    <property type="entry name" value="Peptidase_M42"/>
</dbReference>
<gene>
    <name evidence="9" type="ORF">IAC74_04220</name>
</gene>
<evidence type="ECO:0000256" key="8">
    <source>
        <dbReference type="PIRSR" id="PIRSR001123-2"/>
    </source>
</evidence>
<dbReference type="InterPro" id="IPR051464">
    <property type="entry name" value="Peptidase_M42_aminopept"/>
</dbReference>
<reference evidence="9" key="1">
    <citation type="submission" date="2020-10" db="EMBL/GenBank/DDBJ databases">
        <authorList>
            <person name="Gilroy R."/>
        </authorList>
    </citation>
    <scope>NUCLEOTIDE SEQUENCE</scope>
    <source>
        <strain evidence="9">4920</strain>
    </source>
</reference>
<protein>
    <submittedName>
        <fullName evidence="9">M42 family peptidase</fullName>
    </submittedName>
</protein>
<evidence type="ECO:0000313" key="10">
    <source>
        <dbReference type="Proteomes" id="UP000886743"/>
    </source>
</evidence>
<keyword evidence="2" id="KW-0031">Aminopeptidase</keyword>
<keyword evidence="5" id="KW-0378">Hydrolase</keyword>
<keyword evidence="3" id="KW-0645">Protease</keyword>
<dbReference type="Pfam" id="PF05343">
    <property type="entry name" value="Peptidase_M42"/>
    <property type="match status" value="1"/>
</dbReference>
<comment type="cofactor">
    <cofactor evidence="8">
        <name>a divalent metal cation</name>
        <dbReference type="ChEBI" id="CHEBI:60240"/>
    </cofactor>
    <text evidence="8">Binds 2 divalent metal cations per subunit.</text>
</comment>
<feature type="active site" description="Proton acceptor" evidence="7">
    <location>
        <position position="211"/>
    </location>
</feature>
<evidence type="ECO:0000256" key="4">
    <source>
        <dbReference type="ARBA" id="ARBA00022723"/>
    </source>
</evidence>
<evidence type="ECO:0000256" key="2">
    <source>
        <dbReference type="ARBA" id="ARBA00022438"/>
    </source>
</evidence>
<dbReference type="GO" id="GO:0006508">
    <property type="term" value="P:proteolysis"/>
    <property type="evidence" value="ECO:0007669"/>
    <property type="project" value="UniProtKB-KW"/>
</dbReference>
<feature type="binding site" evidence="8">
    <location>
        <position position="212"/>
    </location>
    <ligand>
        <name>Zn(2+)</name>
        <dbReference type="ChEBI" id="CHEBI:29105"/>
        <label>2</label>
    </ligand>
</feature>
<dbReference type="InterPro" id="IPR023367">
    <property type="entry name" value="Peptidase_M42_dom2"/>
</dbReference>
<dbReference type="PANTHER" id="PTHR32481">
    <property type="entry name" value="AMINOPEPTIDASE"/>
    <property type="match status" value="1"/>
</dbReference>
<evidence type="ECO:0000313" key="9">
    <source>
        <dbReference type="EMBL" id="HIV02757.1"/>
    </source>
</evidence>
<dbReference type="GO" id="GO:0004177">
    <property type="term" value="F:aminopeptidase activity"/>
    <property type="evidence" value="ECO:0007669"/>
    <property type="project" value="UniProtKB-UniRule"/>
</dbReference>
<evidence type="ECO:0000256" key="3">
    <source>
        <dbReference type="ARBA" id="ARBA00022670"/>
    </source>
</evidence>